<keyword evidence="3" id="KW-1185">Reference proteome</keyword>
<evidence type="ECO:0000313" key="2">
    <source>
        <dbReference type="EMBL" id="GAA5523602.1"/>
    </source>
</evidence>
<accession>A0ABP9WK65</accession>
<sequence>MEIDHEINESGEPASGLRLPLEQLDGFEKALLDLFANARREVCIFSHQLDRDLYHRQAVVEAVSQFARRSRNTRVRILIRDSEPMLRQHHRLLPLIQRLASHIELKKLQPTPHTPSNEFVIGDDRLSLLREDREQWLGFYHVDDRVRVRQLRDAFEEDWPLAVRDASLRRLVV</sequence>
<protein>
    <recommendedName>
        <fullName evidence="1">DUF7931 domain-containing protein</fullName>
    </recommendedName>
</protein>
<reference evidence="2 3" key="1">
    <citation type="submission" date="2024-02" db="EMBL/GenBank/DDBJ databases">
        <title>Microbulbifer aestuariivivens NBRC 112533.</title>
        <authorList>
            <person name="Ichikawa N."/>
            <person name="Katano-Makiyama Y."/>
            <person name="Hidaka K."/>
        </authorList>
    </citation>
    <scope>NUCLEOTIDE SEQUENCE [LARGE SCALE GENOMIC DNA]</scope>
    <source>
        <strain evidence="2 3">NBRC 112533</strain>
    </source>
</reference>
<proteinExistence type="predicted"/>
<name>A0ABP9WK65_9GAMM</name>
<dbReference type="EMBL" id="BAABRT010000001">
    <property type="protein sequence ID" value="GAA5523602.1"/>
    <property type="molecule type" value="Genomic_DNA"/>
</dbReference>
<dbReference type="InterPro" id="IPR057691">
    <property type="entry name" value="DUF7931"/>
</dbReference>
<dbReference type="Pfam" id="PF25559">
    <property type="entry name" value="DUF7931"/>
    <property type="match status" value="1"/>
</dbReference>
<evidence type="ECO:0000313" key="3">
    <source>
        <dbReference type="Proteomes" id="UP001408594"/>
    </source>
</evidence>
<comment type="caution">
    <text evidence="2">The sequence shown here is derived from an EMBL/GenBank/DDBJ whole genome shotgun (WGS) entry which is preliminary data.</text>
</comment>
<organism evidence="2 3">
    <name type="scientific">Microbulbifer aestuariivivens</name>
    <dbReference type="NCBI Taxonomy" id="1908308"/>
    <lineage>
        <taxon>Bacteria</taxon>
        <taxon>Pseudomonadati</taxon>
        <taxon>Pseudomonadota</taxon>
        <taxon>Gammaproteobacteria</taxon>
        <taxon>Cellvibrionales</taxon>
        <taxon>Microbulbiferaceae</taxon>
        <taxon>Microbulbifer</taxon>
    </lineage>
</organism>
<dbReference type="SUPFAM" id="SSF56024">
    <property type="entry name" value="Phospholipase D/nuclease"/>
    <property type="match status" value="1"/>
</dbReference>
<evidence type="ECO:0000259" key="1">
    <source>
        <dbReference type="Pfam" id="PF25559"/>
    </source>
</evidence>
<gene>
    <name evidence="2" type="ORF">Maes01_00150</name>
</gene>
<feature type="domain" description="DUF7931" evidence="1">
    <location>
        <begin position="25"/>
        <end position="171"/>
    </location>
</feature>
<dbReference type="Proteomes" id="UP001408594">
    <property type="component" value="Unassembled WGS sequence"/>
</dbReference>